<organism evidence="10 11">
    <name type="scientific">Parasporobacterium paucivorans DSM 15970</name>
    <dbReference type="NCBI Taxonomy" id="1122934"/>
    <lineage>
        <taxon>Bacteria</taxon>
        <taxon>Bacillati</taxon>
        <taxon>Bacillota</taxon>
        <taxon>Clostridia</taxon>
        <taxon>Lachnospirales</taxon>
        <taxon>Lachnospiraceae</taxon>
        <taxon>Parasporobacterium</taxon>
    </lineage>
</organism>
<feature type="region of interest" description="Disordered" evidence="7">
    <location>
        <begin position="1"/>
        <end position="25"/>
    </location>
</feature>
<accession>A0A1M6B891</accession>
<evidence type="ECO:0000313" key="10">
    <source>
        <dbReference type="EMBL" id="SHI44867.1"/>
    </source>
</evidence>
<dbReference type="EMBL" id="FQYT01000003">
    <property type="protein sequence ID" value="SHI44867.1"/>
    <property type="molecule type" value="Genomic_DNA"/>
</dbReference>
<feature type="domain" description="Tyr recombinase" evidence="8">
    <location>
        <begin position="167"/>
        <end position="362"/>
    </location>
</feature>
<evidence type="ECO:0000256" key="3">
    <source>
        <dbReference type="ARBA" id="ARBA00022908"/>
    </source>
</evidence>
<dbReference type="OrthoDB" id="198772at2"/>
<dbReference type="Gene3D" id="1.10.150.130">
    <property type="match status" value="1"/>
</dbReference>
<dbReference type="GO" id="GO:0003677">
    <property type="term" value="F:DNA binding"/>
    <property type="evidence" value="ECO:0007669"/>
    <property type="project" value="UniProtKB-UniRule"/>
</dbReference>
<dbReference type="InterPro" id="IPR050808">
    <property type="entry name" value="Phage_Integrase"/>
</dbReference>
<name>A0A1M6B891_9FIRM</name>
<dbReference type="InterPro" id="IPR010998">
    <property type="entry name" value="Integrase_recombinase_N"/>
</dbReference>
<dbReference type="GO" id="GO:0006310">
    <property type="term" value="P:DNA recombination"/>
    <property type="evidence" value="ECO:0007669"/>
    <property type="project" value="UniProtKB-KW"/>
</dbReference>
<dbReference type="STRING" id="1122934.SAMN02745691_00284"/>
<dbReference type="AlphaFoldDB" id="A0A1M6B891"/>
<evidence type="ECO:0000259" key="9">
    <source>
        <dbReference type="PROSITE" id="PS51900"/>
    </source>
</evidence>
<evidence type="ECO:0000256" key="7">
    <source>
        <dbReference type="SAM" id="MobiDB-lite"/>
    </source>
</evidence>
<proteinExistence type="inferred from homology"/>
<evidence type="ECO:0000256" key="2">
    <source>
        <dbReference type="ARBA" id="ARBA00008857"/>
    </source>
</evidence>
<dbReference type="InterPro" id="IPR002104">
    <property type="entry name" value="Integrase_catalytic"/>
</dbReference>
<dbReference type="PANTHER" id="PTHR30629:SF2">
    <property type="entry name" value="PROPHAGE INTEGRASE INTS-RELATED"/>
    <property type="match status" value="1"/>
</dbReference>
<comment type="similarity">
    <text evidence="2">Belongs to the 'phage' integrase family.</text>
</comment>
<dbReference type="InterPro" id="IPR013762">
    <property type="entry name" value="Integrase-like_cat_sf"/>
</dbReference>
<dbReference type="Proteomes" id="UP000184342">
    <property type="component" value="Unassembled WGS sequence"/>
</dbReference>
<keyword evidence="4 6" id="KW-0238">DNA-binding</keyword>
<dbReference type="PROSITE" id="PS51898">
    <property type="entry name" value="TYR_RECOMBINASE"/>
    <property type="match status" value="1"/>
</dbReference>
<feature type="domain" description="Core-binding (CB)" evidence="9">
    <location>
        <begin position="67"/>
        <end position="146"/>
    </location>
</feature>
<dbReference type="Pfam" id="PF14659">
    <property type="entry name" value="Phage_int_SAM_3"/>
    <property type="match status" value="1"/>
</dbReference>
<protein>
    <submittedName>
        <fullName evidence="10">Site-specific recombinase XerD</fullName>
    </submittedName>
</protein>
<sequence>MAKAKEQKYTPRSDGRYHTRIRTGEHDDNGRAISIPLYAASSAKLEKLIIDTKVDLKNGTYKKPDEVTVESYAEKWLKTYKSNKSTNTKQMYAWIVKGHIIPKIGTKRLVDVTHSDIQWIINDMGSKRRTCEQIMLTLRQIIKAAIRDDIIKKSPCEDIELPAKTKSEKRALTDKEVEAMKKCDFTEKESAFVGLLYYFGLRREEVIALMRNDFDFEKKTLTISRAIVFDVNKAVVKDTKSQAGKRELVIPDAFLSEIQSYISTIDGLYLFTKSDGGLISKVAFRLLFDAIRNKINAKMGGNEKIKATDLTAYTFRHNYCTLLYYSGISTKKAAELMGHKDIQMIMRIYAHLDEQKEKTEEKINTMFDKKIAL</sequence>
<gene>
    <name evidence="10" type="ORF">SAMN02745691_00284</name>
</gene>
<reference evidence="10 11" key="1">
    <citation type="submission" date="2016-11" db="EMBL/GenBank/DDBJ databases">
        <authorList>
            <person name="Jaros S."/>
            <person name="Januszkiewicz K."/>
            <person name="Wedrychowicz H."/>
        </authorList>
    </citation>
    <scope>NUCLEOTIDE SEQUENCE [LARGE SCALE GENOMIC DNA]</scope>
    <source>
        <strain evidence="10 11">DSM 15970</strain>
    </source>
</reference>
<dbReference type="Gene3D" id="1.10.443.10">
    <property type="entry name" value="Intergrase catalytic core"/>
    <property type="match status" value="1"/>
</dbReference>
<dbReference type="PANTHER" id="PTHR30629">
    <property type="entry name" value="PROPHAGE INTEGRASE"/>
    <property type="match status" value="1"/>
</dbReference>
<evidence type="ECO:0000256" key="6">
    <source>
        <dbReference type="PROSITE-ProRule" id="PRU01248"/>
    </source>
</evidence>
<dbReference type="InterPro" id="IPR044068">
    <property type="entry name" value="CB"/>
</dbReference>
<dbReference type="CDD" id="cd01189">
    <property type="entry name" value="INT_ICEBs1_C_like"/>
    <property type="match status" value="1"/>
</dbReference>
<evidence type="ECO:0000259" key="8">
    <source>
        <dbReference type="PROSITE" id="PS51898"/>
    </source>
</evidence>
<dbReference type="InterPro" id="IPR004107">
    <property type="entry name" value="Integrase_SAM-like_N"/>
</dbReference>
<evidence type="ECO:0000256" key="4">
    <source>
        <dbReference type="ARBA" id="ARBA00023125"/>
    </source>
</evidence>
<dbReference type="Pfam" id="PF00589">
    <property type="entry name" value="Phage_integrase"/>
    <property type="match status" value="1"/>
</dbReference>
<keyword evidence="11" id="KW-1185">Reference proteome</keyword>
<dbReference type="PROSITE" id="PS51900">
    <property type="entry name" value="CB"/>
    <property type="match status" value="1"/>
</dbReference>
<evidence type="ECO:0000256" key="5">
    <source>
        <dbReference type="ARBA" id="ARBA00023172"/>
    </source>
</evidence>
<keyword evidence="5" id="KW-0233">DNA recombination</keyword>
<comment type="function">
    <text evidence="1">Site-specific tyrosine recombinase, which acts by catalyzing the cutting and rejoining of the recombining DNA molecules.</text>
</comment>
<keyword evidence="3" id="KW-0229">DNA integration</keyword>
<evidence type="ECO:0000256" key="1">
    <source>
        <dbReference type="ARBA" id="ARBA00003283"/>
    </source>
</evidence>
<evidence type="ECO:0000313" key="11">
    <source>
        <dbReference type="Proteomes" id="UP000184342"/>
    </source>
</evidence>
<dbReference type="GO" id="GO:0015074">
    <property type="term" value="P:DNA integration"/>
    <property type="evidence" value="ECO:0007669"/>
    <property type="project" value="UniProtKB-KW"/>
</dbReference>
<dbReference type="InterPro" id="IPR011010">
    <property type="entry name" value="DNA_brk_join_enz"/>
</dbReference>
<dbReference type="SUPFAM" id="SSF56349">
    <property type="entry name" value="DNA breaking-rejoining enzymes"/>
    <property type="match status" value="1"/>
</dbReference>
<dbReference type="RefSeq" id="WP_073992578.1">
    <property type="nucleotide sequence ID" value="NZ_FQYT01000003.1"/>
</dbReference>